<sequence>MDRPVPAQHSTRPPGQIASKMNSYLADWAQTVNKSYAKQVSALP</sequence>
<dbReference type="Proteomes" id="UP000295444">
    <property type="component" value="Unassembled WGS sequence"/>
</dbReference>
<dbReference type="AlphaFoldDB" id="A0A4R6SEJ3"/>
<gene>
    <name evidence="1" type="ORF">EV186_102193</name>
</gene>
<evidence type="ECO:0000313" key="1">
    <source>
        <dbReference type="EMBL" id="TDQ00332.1"/>
    </source>
</evidence>
<dbReference type="EMBL" id="SNXZ01000002">
    <property type="protein sequence ID" value="TDQ00332.1"/>
    <property type="molecule type" value="Genomic_DNA"/>
</dbReference>
<evidence type="ECO:0000313" key="2">
    <source>
        <dbReference type="Proteomes" id="UP000295444"/>
    </source>
</evidence>
<proteinExistence type="predicted"/>
<organism evidence="1 2">
    <name type="scientific">Labedaea rhizosphaerae</name>
    <dbReference type="NCBI Taxonomy" id="598644"/>
    <lineage>
        <taxon>Bacteria</taxon>
        <taxon>Bacillati</taxon>
        <taxon>Actinomycetota</taxon>
        <taxon>Actinomycetes</taxon>
        <taxon>Pseudonocardiales</taxon>
        <taxon>Pseudonocardiaceae</taxon>
        <taxon>Labedaea</taxon>
    </lineage>
</organism>
<comment type="caution">
    <text evidence="1">The sequence shown here is derived from an EMBL/GenBank/DDBJ whole genome shotgun (WGS) entry which is preliminary data.</text>
</comment>
<keyword evidence="2" id="KW-1185">Reference proteome</keyword>
<name>A0A4R6SEJ3_LABRH</name>
<reference evidence="1 2" key="1">
    <citation type="submission" date="2019-03" db="EMBL/GenBank/DDBJ databases">
        <title>Genomic Encyclopedia of Type Strains, Phase IV (KMG-IV): sequencing the most valuable type-strain genomes for metagenomic binning, comparative biology and taxonomic classification.</title>
        <authorList>
            <person name="Goeker M."/>
        </authorList>
    </citation>
    <scope>NUCLEOTIDE SEQUENCE [LARGE SCALE GENOMIC DNA]</scope>
    <source>
        <strain evidence="1 2">DSM 45361</strain>
    </source>
</reference>
<protein>
    <submittedName>
        <fullName evidence="1">Uncharacterized protein</fullName>
    </submittedName>
</protein>
<accession>A0A4R6SEJ3</accession>